<dbReference type="AlphaFoldDB" id="A0AAV8USH4"/>
<dbReference type="SUPFAM" id="SSF50969">
    <property type="entry name" value="YVTN repeat-like/Quinoprotein amine dehydrogenase"/>
    <property type="match status" value="1"/>
</dbReference>
<feature type="transmembrane region" description="Helical" evidence="2">
    <location>
        <begin position="59"/>
        <end position="81"/>
    </location>
</feature>
<keyword evidence="2" id="KW-0812">Transmembrane</keyword>
<evidence type="ECO:0000313" key="3">
    <source>
        <dbReference type="EMBL" id="KAJ8905515.1"/>
    </source>
</evidence>
<dbReference type="Pfam" id="PF05096">
    <property type="entry name" value="Glu_cyclase_2"/>
    <property type="match status" value="1"/>
</dbReference>
<evidence type="ECO:0008006" key="5">
    <source>
        <dbReference type="Google" id="ProtNLM"/>
    </source>
</evidence>
<dbReference type="Proteomes" id="UP001157974">
    <property type="component" value="Unassembled WGS sequence"/>
</dbReference>
<feature type="region of interest" description="Disordered" evidence="1">
    <location>
        <begin position="1"/>
        <end position="28"/>
    </location>
</feature>
<reference evidence="3 4" key="1">
    <citation type="journal article" date="2023" name="Nat. Commun.">
        <title>Origin of minicircular mitochondrial genomes in red algae.</title>
        <authorList>
            <person name="Lee Y."/>
            <person name="Cho C.H."/>
            <person name="Lee Y.M."/>
            <person name="Park S.I."/>
            <person name="Yang J.H."/>
            <person name="West J.A."/>
            <person name="Bhattacharya D."/>
            <person name="Yoon H.S."/>
        </authorList>
    </citation>
    <scope>NUCLEOTIDE SEQUENCE [LARGE SCALE GENOMIC DNA]</scope>
    <source>
        <strain evidence="3 4">CCMP1338</strain>
        <tissue evidence="3">Whole cell</tissue>
    </source>
</reference>
<dbReference type="GO" id="GO:0016603">
    <property type="term" value="F:glutaminyl-peptide cyclotransferase activity"/>
    <property type="evidence" value="ECO:0007669"/>
    <property type="project" value="InterPro"/>
</dbReference>
<feature type="compositionally biased region" description="Basic and acidic residues" evidence="1">
    <location>
        <begin position="1"/>
        <end position="11"/>
    </location>
</feature>
<evidence type="ECO:0000313" key="4">
    <source>
        <dbReference type="Proteomes" id="UP001157974"/>
    </source>
</evidence>
<name>A0AAV8USH4_9RHOD</name>
<proteinExistence type="predicted"/>
<accession>A0AAV8USH4</accession>
<evidence type="ECO:0000256" key="2">
    <source>
        <dbReference type="SAM" id="Phobius"/>
    </source>
</evidence>
<dbReference type="PANTHER" id="PTHR31270">
    <property type="entry name" value="GLUTAMINYL-PEPTIDE CYCLOTRANSFERASE"/>
    <property type="match status" value="1"/>
</dbReference>
<keyword evidence="2" id="KW-1133">Transmembrane helix</keyword>
<comment type="caution">
    <text evidence="3">The sequence shown here is derived from an EMBL/GenBank/DDBJ whole genome shotgun (WGS) entry which is preliminary data.</text>
</comment>
<evidence type="ECO:0000256" key="1">
    <source>
        <dbReference type="SAM" id="MobiDB-lite"/>
    </source>
</evidence>
<dbReference type="EMBL" id="JAMWBK010000004">
    <property type="protein sequence ID" value="KAJ8905515.1"/>
    <property type="molecule type" value="Genomic_DNA"/>
</dbReference>
<dbReference type="InterPro" id="IPR011044">
    <property type="entry name" value="Quino_amine_DH_bsu"/>
</dbReference>
<gene>
    <name evidence="3" type="ORF">NDN08_002022</name>
</gene>
<dbReference type="PANTHER" id="PTHR31270:SF1">
    <property type="entry name" value="GLUTAMINYL-PEPTIDE CYCLOTRANSFERASE"/>
    <property type="match status" value="1"/>
</dbReference>
<protein>
    <recommendedName>
        <fullName evidence="5">Glutamine cyclotransferase</fullName>
    </recommendedName>
</protein>
<organism evidence="3 4">
    <name type="scientific">Rhodosorus marinus</name>
    <dbReference type="NCBI Taxonomy" id="101924"/>
    <lineage>
        <taxon>Eukaryota</taxon>
        <taxon>Rhodophyta</taxon>
        <taxon>Stylonematophyceae</taxon>
        <taxon>Stylonematales</taxon>
        <taxon>Stylonemataceae</taxon>
        <taxon>Rhodosorus</taxon>
    </lineage>
</organism>
<keyword evidence="4" id="KW-1185">Reference proteome</keyword>
<sequence>MGRETSYRRAESMYSPRVEGADPDEVPPEEFAFDLEDDLAGLNEGNGPGTSRKSRIIRICVWTLIISVVCLGAAAAVLFTLRSRGEGDATPVAEETPAPEKHEPTPVYSYKIVGKHNHTASSFTQGLFFHNGLMYESQGLRGKSAMRMYELDAEKDLQRRPLNNNLFGEGCALVNDEVVQLVWKQGKGFKYSPTDLELTGTWRYEGEGWGITASSDGKIVYMTDGSDEIRRLDPVTLEKSMDNLVVYDYDNTSVDMLNELEYIDGEIWSNVWQQDVVLRIDPDTGRIKGKIDFTGLLQEEDKLMGRVAGVLNGIAYDEKTKTLYITGKNWPKIYVVEIVPP</sequence>
<keyword evidence="2" id="KW-0472">Membrane</keyword>
<dbReference type="InterPro" id="IPR007788">
    <property type="entry name" value="QCT"/>
</dbReference>